<dbReference type="AlphaFoldDB" id="A0A4C1Y4S6"/>
<accession>A0A4C1Y4S6</accession>
<dbReference type="EMBL" id="BGZK01001044">
    <property type="protein sequence ID" value="GBP69537.1"/>
    <property type="molecule type" value="Genomic_DNA"/>
</dbReference>
<evidence type="ECO:0000313" key="2">
    <source>
        <dbReference type="EMBL" id="GBP69537.1"/>
    </source>
</evidence>
<keyword evidence="3" id="KW-1185">Reference proteome</keyword>
<reference evidence="2 3" key="1">
    <citation type="journal article" date="2019" name="Commun. Biol.">
        <title>The bagworm genome reveals a unique fibroin gene that provides high tensile strength.</title>
        <authorList>
            <person name="Kono N."/>
            <person name="Nakamura H."/>
            <person name="Ohtoshi R."/>
            <person name="Tomita M."/>
            <person name="Numata K."/>
            <person name="Arakawa K."/>
        </authorList>
    </citation>
    <scope>NUCLEOTIDE SEQUENCE [LARGE SCALE GENOMIC DNA]</scope>
</reference>
<feature type="region of interest" description="Disordered" evidence="1">
    <location>
        <begin position="1"/>
        <end position="21"/>
    </location>
</feature>
<dbReference type="Proteomes" id="UP000299102">
    <property type="component" value="Unassembled WGS sequence"/>
</dbReference>
<proteinExistence type="predicted"/>
<gene>
    <name evidence="2" type="ORF">EVAR_61322_1</name>
</gene>
<evidence type="ECO:0000313" key="3">
    <source>
        <dbReference type="Proteomes" id="UP000299102"/>
    </source>
</evidence>
<name>A0A4C1Y4S6_EUMVA</name>
<sequence>MGVSKKRGYSSSKVHDGGGVNTEYREPLIVSQAEDRLAAAMYVDGQTDYTYVMATQRFMVRGPTAITVPSLLQLWTENAVTENSRAVS</sequence>
<protein>
    <submittedName>
        <fullName evidence="2">Uncharacterized protein</fullName>
    </submittedName>
</protein>
<organism evidence="2 3">
    <name type="scientific">Eumeta variegata</name>
    <name type="common">Bagworm moth</name>
    <name type="synonym">Eumeta japonica</name>
    <dbReference type="NCBI Taxonomy" id="151549"/>
    <lineage>
        <taxon>Eukaryota</taxon>
        <taxon>Metazoa</taxon>
        <taxon>Ecdysozoa</taxon>
        <taxon>Arthropoda</taxon>
        <taxon>Hexapoda</taxon>
        <taxon>Insecta</taxon>
        <taxon>Pterygota</taxon>
        <taxon>Neoptera</taxon>
        <taxon>Endopterygota</taxon>
        <taxon>Lepidoptera</taxon>
        <taxon>Glossata</taxon>
        <taxon>Ditrysia</taxon>
        <taxon>Tineoidea</taxon>
        <taxon>Psychidae</taxon>
        <taxon>Oiketicinae</taxon>
        <taxon>Eumeta</taxon>
    </lineage>
</organism>
<evidence type="ECO:0000256" key="1">
    <source>
        <dbReference type="SAM" id="MobiDB-lite"/>
    </source>
</evidence>
<comment type="caution">
    <text evidence="2">The sequence shown here is derived from an EMBL/GenBank/DDBJ whole genome shotgun (WGS) entry which is preliminary data.</text>
</comment>